<evidence type="ECO:0000256" key="1">
    <source>
        <dbReference type="ARBA" id="ARBA00006525"/>
    </source>
</evidence>
<dbReference type="EMBL" id="JACJJL010000024">
    <property type="protein sequence ID" value="MBM6662573.1"/>
    <property type="molecule type" value="Genomic_DNA"/>
</dbReference>
<dbReference type="InterPro" id="IPR057666">
    <property type="entry name" value="DrpA_SLOG"/>
</dbReference>
<evidence type="ECO:0000259" key="2">
    <source>
        <dbReference type="Pfam" id="PF02481"/>
    </source>
</evidence>
<dbReference type="Gene3D" id="1.10.10.10">
    <property type="entry name" value="Winged helix-like DNA-binding domain superfamily/Winged helix DNA-binding domain"/>
    <property type="match status" value="1"/>
</dbReference>
<keyword evidence="5" id="KW-1185">Reference proteome</keyword>
<dbReference type="GO" id="GO:0009294">
    <property type="term" value="P:DNA-mediated transformation"/>
    <property type="evidence" value="ECO:0007669"/>
    <property type="project" value="InterPro"/>
</dbReference>
<dbReference type="AlphaFoldDB" id="A0A939B407"/>
<dbReference type="SUPFAM" id="SSF102405">
    <property type="entry name" value="MCP/YpsA-like"/>
    <property type="match status" value="1"/>
</dbReference>
<dbReference type="Pfam" id="PF02481">
    <property type="entry name" value="DNA_processg_A"/>
    <property type="match status" value="1"/>
</dbReference>
<dbReference type="InterPro" id="IPR003488">
    <property type="entry name" value="DprA"/>
</dbReference>
<organism evidence="4 5">
    <name type="scientific">Marseilla massiliensis</name>
    <dbReference type="NCBI Taxonomy" id="1841864"/>
    <lineage>
        <taxon>Bacteria</taxon>
        <taxon>Pseudomonadati</taxon>
        <taxon>Bacteroidota</taxon>
        <taxon>Bacteroidia</taxon>
        <taxon>Bacteroidales</taxon>
        <taxon>Prevotellaceae</taxon>
        <taxon>Marseilla</taxon>
    </lineage>
</organism>
<evidence type="ECO:0000259" key="3">
    <source>
        <dbReference type="Pfam" id="PF17782"/>
    </source>
</evidence>
<dbReference type="InterPro" id="IPR036388">
    <property type="entry name" value="WH-like_DNA-bd_sf"/>
</dbReference>
<dbReference type="PANTHER" id="PTHR43022:SF1">
    <property type="entry name" value="PROTEIN SMF"/>
    <property type="match status" value="1"/>
</dbReference>
<name>A0A939B407_9BACT</name>
<dbReference type="Gene3D" id="3.40.50.450">
    <property type="match status" value="1"/>
</dbReference>
<dbReference type="NCBIfam" id="TIGR00732">
    <property type="entry name" value="dprA"/>
    <property type="match status" value="1"/>
</dbReference>
<reference evidence="4 5" key="1">
    <citation type="journal article" date="2021" name="Sci. Rep.">
        <title>The distribution of antibiotic resistance genes in chicken gut microbiota commensals.</title>
        <authorList>
            <person name="Juricova H."/>
            <person name="Matiasovicova J."/>
            <person name="Kubasova T."/>
            <person name="Cejkova D."/>
            <person name="Rychlik I."/>
        </authorList>
    </citation>
    <scope>NUCLEOTIDE SEQUENCE [LARGE SCALE GENOMIC DNA]</scope>
    <source>
        <strain evidence="4 5">An819</strain>
    </source>
</reference>
<feature type="domain" description="Smf/DprA SLOG" evidence="2">
    <location>
        <begin position="82"/>
        <end position="293"/>
    </location>
</feature>
<protein>
    <submittedName>
        <fullName evidence="4">DNA-protecting protein DprA</fullName>
    </submittedName>
</protein>
<dbReference type="Proteomes" id="UP000764045">
    <property type="component" value="Unassembled WGS sequence"/>
</dbReference>
<proteinExistence type="inferred from homology"/>
<accession>A0A939B407</accession>
<feature type="domain" description="DprA winged helix" evidence="3">
    <location>
        <begin position="315"/>
        <end position="369"/>
    </location>
</feature>
<dbReference type="RefSeq" id="WP_205111114.1">
    <property type="nucleotide sequence ID" value="NZ_JACJJL010000024.1"/>
</dbReference>
<sequence length="375" mass="40575">MGEQERLYAMALARICRFNFAAAQAIYRAMGSATAAYDNRADIARLAGGCPTRMLKELGNWDTALRRAEAEMEFAARHSVRVLTPADPDYPRRLDECPDAPLALYYRGTANLNSARVISVVGTRHCTAYGRDMAQELMAGLRGMFDDVLVVSGLAYGVDICAHRQALAEGFDTVAVMAHGLDRIYPPSHRDTAKAMLEQGGLLTEFMSGTNADKANFVMRNRIVAGMADATVLVESAARGGGLITAGIARSYNREVLAYPGAVGAPYSEGCNRLIRDNAAVLVTSAADVAETLGWATQAHAEAARRAGIARQLFPELTDEEQAVARLLQQSNDMQLNTMAAQTRMPVARLAALLFQMEMKGLVRPLAGGAYHWID</sequence>
<comment type="caution">
    <text evidence="4">The sequence shown here is derived from an EMBL/GenBank/DDBJ whole genome shotgun (WGS) entry which is preliminary data.</text>
</comment>
<dbReference type="InterPro" id="IPR041614">
    <property type="entry name" value="DprA_WH"/>
</dbReference>
<evidence type="ECO:0000313" key="4">
    <source>
        <dbReference type="EMBL" id="MBM6662573.1"/>
    </source>
</evidence>
<comment type="similarity">
    <text evidence="1">Belongs to the DprA/Smf family.</text>
</comment>
<evidence type="ECO:0000313" key="5">
    <source>
        <dbReference type="Proteomes" id="UP000764045"/>
    </source>
</evidence>
<dbReference type="Pfam" id="PF17782">
    <property type="entry name" value="WHD_DprA"/>
    <property type="match status" value="1"/>
</dbReference>
<dbReference type="PANTHER" id="PTHR43022">
    <property type="entry name" value="PROTEIN SMF"/>
    <property type="match status" value="1"/>
</dbReference>
<gene>
    <name evidence="4" type="primary">dprA</name>
    <name evidence="4" type="ORF">H6B30_12560</name>
</gene>